<sequence>MIESLHAQVYRTPSPGFEARMIVLTVVNVLLIISSFVYVVLTQYERTKAVNAGDGLYRMKQRTFWVFRRVDRLSDKVRLVIPNHRTVGIFFLVMVGISSIGLCIDSIRVWIHQHSMRSSFAWRAFSMTPMFEHGWILVWANLTTFLMTTDQELSVTVPSWLVNAFFISVFIVGGAMGITANAYYANKGKQFWTAYVALIAQLESNATAYPNLPSTAYDSAVQHITAVQAAYIAYWKSGAYTYGPCVIMAVAILVAVCRSLSRHLYEGFGPWPRIDPCPRCLSRQNVAGLSLCRVMQRQIDFNKDQLLASISPGSRIDRSLNTAAYADAAMDPHADAEETRPRILDKMMRWVDMAAFNSSKSTLKASDIRKMSIGRANTHQREKALIIITLARARLELMLFSMCAGSLSFGVVGTLMYLAIVSNTLAIVNGPWGIFESSVYFGTWSYPPLLLLALSIFIYQAYWYRQPRGAVLTRAAAGQISTAGVISTGSGRGGRETDDRHSFFLTATHISATTASQSACGRDHRPRTDSAGPRRNGSVIPRPLRNLWLKPKAPTSSNKPRVLEVNLVVDRVVKEERENGALESSQSAEQSFQH</sequence>
<feature type="transmembrane region" description="Helical" evidence="2">
    <location>
        <begin position="239"/>
        <end position="257"/>
    </location>
</feature>
<name>A0A238FD32_9BASI</name>
<proteinExistence type="predicted"/>
<keyword evidence="2" id="KW-0472">Membrane</keyword>
<dbReference type="Proteomes" id="UP000198372">
    <property type="component" value="Unassembled WGS sequence"/>
</dbReference>
<feature type="transmembrane region" description="Helical" evidence="2">
    <location>
        <begin position="21"/>
        <end position="41"/>
    </location>
</feature>
<dbReference type="EMBL" id="FMSP01000007">
    <property type="protein sequence ID" value="SCV71095.1"/>
    <property type="molecule type" value="Genomic_DNA"/>
</dbReference>
<feature type="transmembrane region" description="Helical" evidence="2">
    <location>
        <begin position="440"/>
        <end position="464"/>
    </location>
</feature>
<feature type="transmembrane region" description="Helical" evidence="2">
    <location>
        <begin position="160"/>
        <end position="184"/>
    </location>
</feature>
<keyword evidence="2" id="KW-0812">Transmembrane</keyword>
<feature type="transmembrane region" description="Helical" evidence="2">
    <location>
        <begin position="87"/>
        <end position="108"/>
    </location>
</feature>
<evidence type="ECO:0000256" key="2">
    <source>
        <dbReference type="SAM" id="Phobius"/>
    </source>
</evidence>
<feature type="transmembrane region" description="Helical" evidence="2">
    <location>
        <begin position="397"/>
        <end position="420"/>
    </location>
</feature>
<keyword evidence="4" id="KW-1185">Reference proteome</keyword>
<protein>
    <submittedName>
        <fullName evidence="3">BQ2448_2683 protein</fullName>
    </submittedName>
</protein>
<evidence type="ECO:0000313" key="4">
    <source>
        <dbReference type="Proteomes" id="UP000198372"/>
    </source>
</evidence>
<evidence type="ECO:0000256" key="1">
    <source>
        <dbReference type="SAM" id="MobiDB-lite"/>
    </source>
</evidence>
<dbReference type="OrthoDB" id="10355145at2759"/>
<feature type="transmembrane region" description="Helical" evidence="2">
    <location>
        <begin position="120"/>
        <end position="140"/>
    </location>
</feature>
<feature type="region of interest" description="Disordered" evidence="1">
    <location>
        <begin position="514"/>
        <end position="543"/>
    </location>
</feature>
<evidence type="ECO:0000313" key="3">
    <source>
        <dbReference type="EMBL" id="SCV71095.1"/>
    </source>
</evidence>
<keyword evidence="2" id="KW-1133">Transmembrane helix</keyword>
<reference evidence="4" key="1">
    <citation type="submission" date="2016-09" db="EMBL/GenBank/DDBJ databases">
        <authorList>
            <person name="Jeantristanb JTB J.-T."/>
            <person name="Ricardo R."/>
        </authorList>
    </citation>
    <scope>NUCLEOTIDE SEQUENCE [LARGE SCALE GENOMIC DNA]</scope>
</reference>
<gene>
    <name evidence="3" type="ORF">BQ2448_2683</name>
</gene>
<organism evidence="3 4">
    <name type="scientific">Microbotryum intermedium</name>
    <dbReference type="NCBI Taxonomy" id="269621"/>
    <lineage>
        <taxon>Eukaryota</taxon>
        <taxon>Fungi</taxon>
        <taxon>Dikarya</taxon>
        <taxon>Basidiomycota</taxon>
        <taxon>Pucciniomycotina</taxon>
        <taxon>Microbotryomycetes</taxon>
        <taxon>Microbotryales</taxon>
        <taxon>Microbotryaceae</taxon>
        <taxon>Microbotryum</taxon>
    </lineage>
</organism>
<dbReference type="AlphaFoldDB" id="A0A238FD32"/>
<accession>A0A238FD32</accession>